<dbReference type="RefSeq" id="WP_204823618.1">
    <property type="nucleotide sequence ID" value="NZ_JBHUGF010000010.1"/>
</dbReference>
<dbReference type="InterPro" id="IPR046532">
    <property type="entry name" value="DUF6597"/>
</dbReference>
<gene>
    <name evidence="5" type="ORF">ACFSGI_07980</name>
</gene>
<dbReference type="SMART" id="SM00342">
    <property type="entry name" value="HTH_ARAC"/>
    <property type="match status" value="1"/>
</dbReference>
<protein>
    <submittedName>
        <fullName evidence="5">Helix-turn-helix domain-containing protein</fullName>
    </submittedName>
</protein>
<keyword evidence="1" id="KW-0805">Transcription regulation</keyword>
<dbReference type="PANTHER" id="PTHR46796">
    <property type="entry name" value="HTH-TYPE TRANSCRIPTIONAL ACTIVATOR RHAS-RELATED"/>
    <property type="match status" value="1"/>
</dbReference>
<keyword evidence="6" id="KW-1185">Reference proteome</keyword>
<dbReference type="Pfam" id="PF20240">
    <property type="entry name" value="DUF6597"/>
    <property type="match status" value="1"/>
</dbReference>
<name>A0ABW4UTC7_9BACL</name>
<dbReference type="SUPFAM" id="SSF46689">
    <property type="entry name" value="Homeodomain-like"/>
    <property type="match status" value="1"/>
</dbReference>
<accession>A0ABW4UTC7</accession>
<dbReference type="Gene3D" id="1.10.10.60">
    <property type="entry name" value="Homeodomain-like"/>
    <property type="match status" value="1"/>
</dbReference>
<keyword evidence="3" id="KW-0804">Transcription</keyword>
<organism evidence="5 6">
    <name type="scientific">Paenibacillus nicotianae</name>
    <dbReference type="NCBI Taxonomy" id="1526551"/>
    <lineage>
        <taxon>Bacteria</taxon>
        <taxon>Bacillati</taxon>
        <taxon>Bacillota</taxon>
        <taxon>Bacilli</taxon>
        <taxon>Bacillales</taxon>
        <taxon>Paenibacillaceae</taxon>
        <taxon>Paenibacillus</taxon>
    </lineage>
</organism>
<evidence type="ECO:0000313" key="5">
    <source>
        <dbReference type="EMBL" id="MFD1989893.1"/>
    </source>
</evidence>
<evidence type="ECO:0000313" key="6">
    <source>
        <dbReference type="Proteomes" id="UP001597403"/>
    </source>
</evidence>
<dbReference type="InterPro" id="IPR050204">
    <property type="entry name" value="AraC_XylS_family_regulators"/>
</dbReference>
<dbReference type="PANTHER" id="PTHR46796:SF13">
    <property type="entry name" value="HTH-TYPE TRANSCRIPTIONAL ACTIVATOR RHAS"/>
    <property type="match status" value="1"/>
</dbReference>
<dbReference type="PROSITE" id="PS01124">
    <property type="entry name" value="HTH_ARAC_FAMILY_2"/>
    <property type="match status" value="1"/>
</dbReference>
<comment type="caution">
    <text evidence="5">The sequence shown here is derived from an EMBL/GenBank/DDBJ whole genome shotgun (WGS) entry which is preliminary data.</text>
</comment>
<dbReference type="Proteomes" id="UP001597403">
    <property type="component" value="Unassembled WGS sequence"/>
</dbReference>
<dbReference type="InterPro" id="IPR009057">
    <property type="entry name" value="Homeodomain-like_sf"/>
</dbReference>
<keyword evidence="2" id="KW-0238">DNA-binding</keyword>
<feature type="domain" description="HTH araC/xylS-type" evidence="4">
    <location>
        <begin position="161"/>
        <end position="262"/>
    </location>
</feature>
<evidence type="ECO:0000256" key="1">
    <source>
        <dbReference type="ARBA" id="ARBA00023015"/>
    </source>
</evidence>
<proteinExistence type="predicted"/>
<dbReference type="Pfam" id="PF12833">
    <property type="entry name" value="HTH_18"/>
    <property type="match status" value="1"/>
</dbReference>
<evidence type="ECO:0000256" key="3">
    <source>
        <dbReference type="ARBA" id="ARBA00023163"/>
    </source>
</evidence>
<sequence>MNITFPSSSLSMMPIQFGFELETNSYMEQNLTRRLGRPILYYEFNLGKQKDHIHVVPDGCVDVLFACHPEYPYAEVCGSVLQARTMFFVANIHYFGVRFLPGMGVNHLPLKELVEQRIPLQDILNVSGDLFQPIYEGVTFQERIHWFDAHILPFLIQGYSSDLIQYCLQEIAIVQGNITIGELSQSTGYSTRYLRKKFEDSLGFSPKLFAQIVRFQHSLHMIMQKDIELLDIVHEQGYYDHSHFVNNFKKFSHLSPHQLRSEMSLRRNVPEIALF</sequence>
<evidence type="ECO:0000256" key="2">
    <source>
        <dbReference type="ARBA" id="ARBA00023125"/>
    </source>
</evidence>
<dbReference type="InterPro" id="IPR018060">
    <property type="entry name" value="HTH_AraC"/>
</dbReference>
<dbReference type="EMBL" id="JBHUGF010000010">
    <property type="protein sequence ID" value="MFD1989893.1"/>
    <property type="molecule type" value="Genomic_DNA"/>
</dbReference>
<evidence type="ECO:0000259" key="4">
    <source>
        <dbReference type="PROSITE" id="PS01124"/>
    </source>
</evidence>
<reference evidence="6" key="1">
    <citation type="journal article" date="2019" name="Int. J. Syst. Evol. Microbiol.">
        <title>The Global Catalogue of Microorganisms (GCM) 10K type strain sequencing project: providing services to taxonomists for standard genome sequencing and annotation.</title>
        <authorList>
            <consortium name="The Broad Institute Genomics Platform"/>
            <consortium name="The Broad Institute Genome Sequencing Center for Infectious Disease"/>
            <person name="Wu L."/>
            <person name="Ma J."/>
        </authorList>
    </citation>
    <scope>NUCLEOTIDE SEQUENCE [LARGE SCALE GENOMIC DNA]</scope>
    <source>
        <strain evidence="6">CGMCC 1.15067</strain>
    </source>
</reference>